<protein>
    <submittedName>
        <fullName evidence="1">Putative structural protein</fullName>
    </submittedName>
</protein>
<dbReference type="SUPFAM" id="SSF49265">
    <property type="entry name" value="Fibronectin type III"/>
    <property type="match status" value="1"/>
</dbReference>
<dbReference type="Gene3D" id="2.60.40.10">
    <property type="entry name" value="Immunoglobulins"/>
    <property type="match status" value="1"/>
</dbReference>
<evidence type="ECO:0000313" key="2">
    <source>
        <dbReference type="EMBL" id="QJH95475.1"/>
    </source>
</evidence>
<name>A0A6H1ZDT6_9ZZZZ</name>
<dbReference type="AlphaFoldDB" id="A0A6H1ZDT6"/>
<dbReference type="EMBL" id="MT143989">
    <property type="protein sequence ID" value="QJA45350.1"/>
    <property type="molecule type" value="Genomic_DNA"/>
</dbReference>
<accession>A0A6H1ZDT6</accession>
<dbReference type="EMBL" id="MT144620">
    <property type="protein sequence ID" value="QJH95475.1"/>
    <property type="molecule type" value="Genomic_DNA"/>
</dbReference>
<dbReference type="InterPro" id="IPR013783">
    <property type="entry name" value="Ig-like_fold"/>
</dbReference>
<gene>
    <name evidence="1" type="ORF">TM448A00224_0015</name>
    <name evidence="2" type="ORF">TM448B00423_0044</name>
</gene>
<organism evidence="1">
    <name type="scientific">viral metagenome</name>
    <dbReference type="NCBI Taxonomy" id="1070528"/>
    <lineage>
        <taxon>unclassified sequences</taxon>
        <taxon>metagenomes</taxon>
        <taxon>organismal metagenomes</taxon>
    </lineage>
</organism>
<reference evidence="1" key="1">
    <citation type="submission" date="2020-03" db="EMBL/GenBank/DDBJ databases">
        <title>The deep terrestrial virosphere.</title>
        <authorList>
            <person name="Holmfeldt K."/>
            <person name="Nilsson E."/>
            <person name="Simone D."/>
            <person name="Lopez-Fernandez M."/>
            <person name="Wu X."/>
            <person name="de Brujin I."/>
            <person name="Lundin D."/>
            <person name="Andersson A."/>
            <person name="Bertilsson S."/>
            <person name="Dopson M."/>
        </authorList>
    </citation>
    <scope>NUCLEOTIDE SEQUENCE</scope>
    <source>
        <strain evidence="1">TM448A00224</strain>
        <strain evidence="2">TM448B00423</strain>
    </source>
</reference>
<evidence type="ECO:0000313" key="1">
    <source>
        <dbReference type="EMBL" id="QJA45350.1"/>
    </source>
</evidence>
<dbReference type="InterPro" id="IPR036116">
    <property type="entry name" value="FN3_sf"/>
</dbReference>
<proteinExistence type="predicted"/>
<sequence>MKKLLLAVVAFFFMCGMACAASNVTFEWDANSESDLAGYRLYQSQTPGVYTFGDGNQVATILVGTETVQITGVLDGTYFWVLTAYDTKGNESGPSNEVTANLDMLAPNAPATVTITIIIKVQ</sequence>